<dbReference type="Gene3D" id="3.90.950.10">
    <property type="match status" value="1"/>
</dbReference>
<comment type="caution">
    <text evidence="4">Lacks conserved residue(s) required for the propagation of feature annotation.</text>
</comment>
<name>A0ABT4XN83_9RHOB</name>
<comment type="catalytic activity">
    <reaction evidence="4">
        <text>a ribonucleoside 5'-triphosphate + H2O = a ribonucleoside 5'-phosphate + diphosphate + H(+)</text>
        <dbReference type="Rhea" id="RHEA:23996"/>
        <dbReference type="ChEBI" id="CHEBI:15377"/>
        <dbReference type="ChEBI" id="CHEBI:15378"/>
        <dbReference type="ChEBI" id="CHEBI:33019"/>
        <dbReference type="ChEBI" id="CHEBI:58043"/>
        <dbReference type="ChEBI" id="CHEBI:61557"/>
        <dbReference type="EC" id="3.6.1.9"/>
    </reaction>
</comment>
<comment type="caution">
    <text evidence="5">The sequence shown here is derived from an EMBL/GenBank/DDBJ whole genome shotgun (WGS) entry which is preliminary data.</text>
</comment>
<dbReference type="InterPro" id="IPR029001">
    <property type="entry name" value="ITPase-like_fam"/>
</dbReference>
<evidence type="ECO:0000313" key="6">
    <source>
        <dbReference type="Proteomes" id="UP001210720"/>
    </source>
</evidence>
<dbReference type="CDD" id="cd00555">
    <property type="entry name" value="Maf"/>
    <property type="match status" value="1"/>
</dbReference>
<dbReference type="Proteomes" id="UP001210720">
    <property type="component" value="Unassembled WGS sequence"/>
</dbReference>
<gene>
    <name evidence="5" type="ORF">PFY00_01550</name>
</gene>
<proteinExistence type="inferred from homology"/>
<keyword evidence="2 4" id="KW-0378">Hydrolase</keyword>
<organism evidence="5 6">
    <name type="scientific">Thalassococcus lentus</name>
    <dbReference type="NCBI Taxonomy" id="1210524"/>
    <lineage>
        <taxon>Bacteria</taxon>
        <taxon>Pseudomonadati</taxon>
        <taxon>Pseudomonadota</taxon>
        <taxon>Alphaproteobacteria</taxon>
        <taxon>Rhodobacterales</taxon>
        <taxon>Roseobacteraceae</taxon>
        <taxon>Thalassococcus</taxon>
    </lineage>
</organism>
<comment type="function">
    <text evidence="4">Nucleoside triphosphate pyrophosphatase. May have a dual role in cell division arrest and in preventing the incorporation of modified nucleotides into cellular nucleic acids.</text>
</comment>
<evidence type="ECO:0000256" key="2">
    <source>
        <dbReference type="ARBA" id="ARBA00022801"/>
    </source>
</evidence>
<evidence type="ECO:0000256" key="3">
    <source>
        <dbReference type="ARBA" id="ARBA00023080"/>
    </source>
</evidence>
<keyword evidence="6" id="KW-1185">Reference proteome</keyword>
<comment type="subcellular location">
    <subcellularLocation>
        <location evidence="4">Cytoplasm</location>
    </subcellularLocation>
</comment>
<sequence length="199" mass="22272">MNFDLILASGSEIRADLLRKAGLMIAVESPRVDEESIKNALLEEEAKPRDIADTLAEAKARKVSGKVPGALVLGCDQVLEHEFKLFSKPETIDEAREQLVTLRGKTHRLLSAAVLYENGEPVWRHISMARLTMRPFSDDFLEAYLERNWPSVQTSVGGYKLEEEGVRLFAQIQGDHFTILGLPLLELLNYLALRGTIQA</sequence>
<evidence type="ECO:0000313" key="5">
    <source>
        <dbReference type="EMBL" id="MDA7423400.1"/>
    </source>
</evidence>
<dbReference type="PANTHER" id="PTHR43213">
    <property type="entry name" value="BIFUNCTIONAL DTTP/UTP PYROPHOSPHATASE/METHYLTRANSFERASE PROTEIN-RELATED"/>
    <property type="match status" value="1"/>
</dbReference>
<comment type="similarity">
    <text evidence="4">Belongs to the Maf family.</text>
</comment>
<keyword evidence="3 4" id="KW-0546">Nucleotide metabolism</keyword>
<dbReference type="EC" id="3.6.1.9" evidence="4"/>
<keyword evidence="4" id="KW-0963">Cytoplasm</keyword>
<dbReference type="PANTHER" id="PTHR43213:SF5">
    <property type="entry name" value="BIFUNCTIONAL DTTP_UTP PYROPHOSPHATASE_METHYLTRANSFERASE PROTEIN-RELATED"/>
    <property type="match status" value="1"/>
</dbReference>
<evidence type="ECO:0000256" key="1">
    <source>
        <dbReference type="ARBA" id="ARBA00001968"/>
    </source>
</evidence>
<dbReference type="RefSeq" id="WP_271430756.1">
    <property type="nucleotide sequence ID" value="NZ_JAQIOY010000001.1"/>
</dbReference>
<dbReference type="SUPFAM" id="SSF52972">
    <property type="entry name" value="ITPase-like"/>
    <property type="match status" value="1"/>
</dbReference>
<dbReference type="Pfam" id="PF02545">
    <property type="entry name" value="Maf"/>
    <property type="match status" value="1"/>
</dbReference>
<dbReference type="EMBL" id="JAQIOY010000001">
    <property type="protein sequence ID" value="MDA7423400.1"/>
    <property type="molecule type" value="Genomic_DNA"/>
</dbReference>
<comment type="cofactor">
    <cofactor evidence="1 4">
        <name>a divalent metal cation</name>
        <dbReference type="ChEBI" id="CHEBI:60240"/>
    </cofactor>
</comment>
<comment type="catalytic activity">
    <reaction evidence="4">
        <text>a 2'-deoxyribonucleoside 5'-triphosphate + H2O = a 2'-deoxyribonucleoside 5'-phosphate + diphosphate + H(+)</text>
        <dbReference type="Rhea" id="RHEA:44644"/>
        <dbReference type="ChEBI" id="CHEBI:15377"/>
        <dbReference type="ChEBI" id="CHEBI:15378"/>
        <dbReference type="ChEBI" id="CHEBI:33019"/>
        <dbReference type="ChEBI" id="CHEBI:61560"/>
        <dbReference type="ChEBI" id="CHEBI:65317"/>
        <dbReference type="EC" id="3.6.1.9"/>
    </reaction>
</comment>
<evidence type="ECO:0000256" key="4">
    <source>
        <dbReference type="HAMAP-Rule" id="MF_00528"/>
    </source>
</evidence>
<accession>A0ABT4XN83</accession>
<feature type="active site" description="Proton acceptor" evidence="4">
    <location>
        <position position="76"/>
    </location>
</feature>
<dbReference type="InterPro" id="IPR003697">
    <property type="entry name" value="Maf-like"/>
</dbReference>
<dbReference type="PIRSF" id="PIRSF006305">
    <property type="entry name" value="Maf"/>
    <property type="match status" value="1"/>
</dbReference>
<reference evidence="5 6" key="1">
    <citation type="submission" date="2023-01" db="EMBL/GenBank/DDBJ databases">
        <title>Thalassococcus onchidii sp. nov., isolated from a marine invertebrate from the South China Sea.</title>
        <authorList>
            <person name="Xu S."/>
            <person name="Liu Z."/>
            <person name="Xu Y."/>
        </authorList>
    </citation>
    <scope>NUCLEOTIDE SEQUENCE [LARGE SCALE GENOMIC DNA]</scope>
    <source>
        <strain evidence="5 6">KCTC 32084</strain>
    </source>
</reference>
<dbReference type="HAMAP" id="MF_00528">
    <property type="entry name" value="Maf"/>
    <property type="match status" value="1"/>
</dbReference>
<protein>
    <recommendedName>
        <fullName evidence="4">Nucleoside triphosphate pyrophosphatase</fullName>
        <ecNumber evidence="4">3.6.1.9</ecNumber>
    </recommendedName>
    <alternativeName>
        <fullName evidence="4">Nucleotide pyrophosphatase</fullName>
        <shortName evidence="4">Nucleotide PPase</shortName>
    </alternativeName>
</protein>